<reference evidence="1" key="1">
    <citation type="journal article" date="2020" name="Stud. Mycol.">
        <title>101 Dothideomycetes genomes: a test case for predicting lifestyles and emergence of pathogens.</title>
        <authorList>
            <person name="Haridas S."/>
            <person name="Albert R."/>
            <person name="Binder M."/>
            <person name="Bloem J."/>
            <person name="Labutti K."/>
            <person name="Salamov A."/>
            <person name="Andreopoulos B."/>
            <person name="Baker S."/>
            <person name="Barry K."/>
            <person name="Bills G."/>
            <person name="Bluhm B."/>
            <person name="Cannon C."/>
            <person name="Castanera R."/>
            <person name="Culley D."/>
            <person name="Daum C."/>
            <person name="Ezra D."/>
            <person name="Gonzalez J."/>
            <person name="Henrissat B."/>
            <person name="Kuo A."/>
            <person name="Liang C."/>
            <person name="Lipzen A."/>
            <person name="Lutzoni F."/>
            <person name="Magnuson J."/>
            <person name="Mondo S."/>
            <person name="Nolan M."/>
            <person name="Ohm R."/>
            <person name="Pangilinan J."/>
            <person name="Park H.-J."/>
            <person name="Ramirez L."/>
            <person name="Alfaro M."/>
            <person name="Sun H."/>
            <person name="Tritt A."/>
            <person name="Yoshinaga Y."/>
            <person name="Zwiers L.-H."/>
            <person name="Turgeon B."/>
            <person name="Goodwin S."/>
            <person name="Spatafora J."/>
            <person name="Crous P."/>
            <person name="Grigoriev I."/>
        </authorList>
    </citation>
    <scope>NUCLEOTIDE SEQUENCE</scope>
    <source>
        <strain evidence="1">CBS 109.77</strain>
    </source>
</reference>
<evidence type="ECO:0000313" key="2">
    <source>
        <dbReference type="Proteomes" id="UP000799757"/>
    </source>
</evidence>
<keyword evidence="2" id="KW-1185">Reference proteome</keyword>
<dbReference type="Proteomes" id="UP000799757">
    <property type="component" value="Unassembled WGS sequence"/>
</dbReference>
<dbReference type="InterPro" id="IPR027417">
    <property type="entry name" value="P-loop_NTPase"/>
</dbReference>
<protein>
    <recommendedName>
        <fullName evidence="3">NB-ARC domain-containing protein</fullName>
    </recommendedName>
</protein>
<dbReference type="SUPFAM" id="SSF52540">
    <property type="entry name" value="P-loop containing nucleoside triphosphate hydrolases"/>
    <property type="match status" value="1"/>
</dbReference>
<dbReference type="OrthoDB" id="674604at2759"/>
<evidence type="ECO:0008006" key="3">
    <source>
        <dbReference type="Google" id="ProtNLM"/>
    </source>
</evidence>
<sequence length="137" mass="15321">MSSCTSTVVVWGLGGAGKTQLVLDYVQQYRTEYRATLWMETGLKESLERDFVSLYQTLFDVHSIPGQETVSSENAVTAVKSWLSGRQGPWLLAFDGADAINDTLFFACHRYDSERNGECYDAARRRIGRRHGGSTSL</sequence>
<evidence type="ECO:0000313" key="1">
    <source>
        <dbReference type="EMBL" id="KAF2787053.1"/>
    </source>
</evidence>
<proteinExistence type="predicted"/>
<accession>A0A6A6WSW5</accession>
<dbReference type="AlphaFoldDB" id="A0A6A6WSW5"/>
<dbReference type="Gene3D" id="3.40.50.300">
    <property type="entry name" value="P-loop containing nucleotide triphosphate hydrolases"/>
    <property type="match status" value="1"/>
</dbReference>
<name>A0A6A6WSW5_9PLEO</name>
<organism evidence="1 2">
    <name type="scientific">Melanomma pulvis-pyrius CBS 109.77</name>
    <dbReference type="NCBI Taxonomy" id="1314802"/>
    <lineage>
        <taxon>Eukaryota</taxon>
        <taxon>Fungi</taxon>
        <taxon>Dikarya</taxon>
        <taxon>Ascomycota</taxon>
        <taxon>Pezizomycotina</taxon>
        <taxon>Dothideomycetes</taxon>
        <taxon>Pleosporomycetidae</taxon>
        <taxon>Pleosporales</taxon>
        <taxon>Melanommataceae</taxon>
        <taxon>Melanomma</taxon>
    </lineage>
</organism>
<gene>
    <name evidence="1" type="ORF">K505DRAFT_258541</name>
</gene>
<dbReference type="EMBL" id="MU002367">
    <property type="protein sequence ID" value="KAF2787053.1"/>
    <property type="molecule type" value="Genomic_DNA"/>
</dbReference>